<feature type="transmembrane region" description="Helical" evidence="5">
    <location>
        <begin position="362"/>
        <end position="379"/>
    </location>
</feature>
<proteinExistence type="predicted"/>
<evidence type="ECO:0000256" key="5">
    <source>
        <dbReference type="SAM" id="Phobius"/>
    </source>
</evidence>
<dbReference type="GO" id="GO:0016874">
    <property type="term" value="F:ligase activity"/>
    <property type="evidence" value="ECO:0007669"/>
    <property type="project" value="UniProtKB-KW"/>
</dbReference>
<dbReference type="PANTHER" id="PTHR37422:SF13">
    <property type="entry name" value="LIPOPOLYSACCHARIDE BIOSYNTHESIS PROTEIN PA4999-RELATED"/>
    <property type="match status" value="1"/>
</dbReference>
<feature type="transmembrane region" description="Helical" evidence="5">
    <location>
        <begin position="156"/>
        <end position="174"/>
    </location>
</feature>
<feature type="transmembrane region" description="Helical" evidence="5">
    <location>
        <begin position="179"/>
        <end position="197"/>
    </location>
</feature>
<feature type="transmembrane region" description="Helical" evidence="5">
    <location>
        <begin position="307"/>
        <end position="330"/>
    </location>
</feature>
<evidence type="ECO:0000256" key="4">
    <source>
        <dbReference type="ARBA" id="ARBA00023136"/>
    </source>
</evidence>
<gene>
    <name evidence="7" type="ORF">SAMN05216210_0786</name>
</gene>
<dbReference type="PANTHER" id="PTHR37422">
    <property type="entry name" value="TEICHURONIC ACID BIOSYNTHESIS PROTEIN TUAE"/>
    <property type="match status" value="1"/>
</dbReference>
<feature type="transmembrane region" description="Helical" evidence="5">
    <location>
        <begin position="118"/>
        <end position="136"/>
    </location>
</feature>
<feature type="transmembrane region" description="Helical" evidence="5">
    <location>
        <begin position="38"/>
        <end position="56"/>
    </location>
</feature>
<reference evidence="8" key="1">
    <citation type="submission" date="2016-10" db="EMBL/GenBank/DDBJ databases">
        <authorList>
            <person name="Varghese N."/>
            <person name="Submissions S."/>
        </authorList>
    </citation>
    <scope>NUCLEOTIDE SEQUENCE [LARGE SCALE GENOMIC DNA]</scope>
    <source>
        <strain evidence="8">CECT 8338</strain>
    </source>
</reference>
<dbReference type="Pfam" id="PF04932">
    <property type="entry name" value="Wzy_C"/>
    <property type="match status" value="1"/>
</dbReference>
<keyword evidence="8" id="KW-1185">Reference proteome</keyword>
<keyword evidence="4 5" id="KW-0472">Membrane</keyword>
<feature type="transmembrane region" description="Helical" evidence="5">
    <location>
        <begin position="90"/>
        <end position="109"/>
    </location>
</feature>
<evidence type="ECO:0000313" key="8">
    <source>
        <dbReference type="Proteomes" id="UP000243924"/>
    </source>
</evidence>
<dbReference type="AlphaFoldDB" id="A0A1H2EJG6"/>
<dbReference type="InterPro" id="IPR051533">
    <property type="entry name" value="WaaL-like"/>
</dbReference>
<keyword evidence="3 5" id="KW-1133">Transmembrane helix</keyword>
<organism evidence="7 8">
    <name type="scientific">Halopseudomonas salegens</name>
    <dbReference type="NCBI Taxonomy" id="1434072"/>
    <lineage>
        <taxon>Bacteria</taxon>
        <taxon>Pseudomonadati</taxon>
        <taxon>Pseudomonadota</taxon>
        <taxon>Gammaproteobacteria</taxon>
        <taxon>Pseudomonadales</taxon>
        <taxon>Pseudomonadaceae</taxon>
        <taxon>Halopseudomonas</taxon>
    </lineage>
</organism>
<dbReference type="GO" id="GO:0016020">
    <property type="term" value="C:membrane"/>
    <property type="evidence" value="ECO:0007669"/>
    <property type="project" value="UniProtKB-SubCell"/>
</dbReference>
<feature type="transmembrane region" description="Helical" evidence="5">
    <location>
        <begin position="337"/>
        <end position="356"/>
    </location>
</feature>
<comment type="subcellular location">
    <subcellularLocation>
        <location evidence="1">Membrane</location>
        <topology evidence="1">Multi-pass membrane protein</topology>
    </subcellularLocation>
</comment>
<feature type="domain" description="O-antigen ligase-related" evidence="6">
    <location>
        <begin position="187"/>
        <end position="320"/>
    </location>
</feature>
<protein>
    <submittedName>
        <fullName evidence="7">O-Antigen ligase</fullName>
    </submittedName>
</protein>
<name>A0A1H2EJG6_9GAMM</name>
<dbReference type="Proteomes" id="UP000243924">
    <property type="component" value="Chromosome I"/>
</dbReference>
<evidence type="ECO:0000256" key="3">
    <source>
        <dbReference type="ARBA" id="ARBA00022989"/>
    </source>
</evidence>
<dbReference type="InterPro" id="IPR007016">
    <property type="entry name" value="O-antigen_ligase-rel_domated"/>
</dbReference>
<evidence type="ECO:0000256" key="1">
    <source>
        <dbReference type="ARBA" id="ARBA00004141"/>
    </source>
</evidence>
<keyword evidence="2 5" id="KW-0812">Transmembrane</keyword>
<keyword evidence="7" id="KW-0436">Ligase</keyword>
<feature type="transmembrane region" description="Helical" evidence="5">
    <location>
        <begin position="63"/>
        <end position="84"/>
    </location>
</feature>
<feature type="transmembrane region" description="Helical" evidence="5">
    <location>
        <begin position="227"/>
        <end position="244"/>
    </location>
</feature>
<dbReference type="RefSeq" id="WP_092384339.1">
    <property type="nucleotide sequence ID" value="NZ_LT629787.1"/>
</dbReference>
<evidence type="ECO:0000256" key="2">
    <source>
        <dbReference type="ARBA" id="ARBA00022692"/>
    </source>
</evidence>
<feature type="transmembrane region" description="Helical" evidence="5">
    <location>
        <begin position="203"/>
        <end position="220"/>
    </location>
</feature>
<accession>A0A1H2EJG6</accession>
<evidence type="ECO:0000259" key="6">
    <source>
        <dbReference type="Pfam" id="PF04932"/>
    </source>
</evidence>
<dbReference type="STRING" id="1434072.SAMN05216210_0786"/>
<dbReference type="OrthoDB" id="6946666at2"/>
<evidence type="ECO:0000313" key="7">
    <source>
        <dbReference type="EMBL" id="SDT95286.1"/>
    </source>
</evidence>
<feature type="transmembrane region" description="Helical" evidence="5">
    <location>
        <begin position="12"/>
        <end position="32"/>
    </location>
</feature>
<sequence length="398" mass="44762">MPVNAVRNFPATRYFSWALIVFLAAFVVLPSSKAVNNIYYIFFALPALLLLVAGRWSGATPSLLSALLAAMFSWLLISGLYVDGHVSKDLLYVGIFCLAVYLWVDPGIFDSALLRRSLFWGLVLYVLASVAIYFFSGDYVPGQRVVELPNRLAGSILTSMLIVCFLGLLLPLLLARMSYVELVLAILSAFLVIGFILQSRSGLVGMLVVLAVVFGCFGYKAAWLKRLLLLMLAVAMAGLFVWLLKSSAVAAELLTREDSGRFELWREYWLAWQSCGWFFGCGFTIEDSVIIRENYEIYHPHNIFLTFGFYGGLSTLTLFLLTACCALVVSWRRRDPWFGYLLLALIMLMFDGGSPLGSPDELWLLVWLPIMMIAARERVSIMRDRPDHRIIENQGVQY</sequence>
<dbReference type="EMBL" id="LT629787">
    <property type="protein sequence ID" value="SDT95286.1"/>
    <property type="molecule type" value="Genomic_DNA"/>
</dbReference>